<feature type="compositionally biased region" description="Basic and acidic residues" evidence="1">
    <location>
        <begin position="1"/>
        <end position="20"/>
    </location>
</feature>
<accession>A0A9P8VMF3</accession>
<evidence type="ECO:0000313" key="3">
    <source>
        <dbReference type="Proteomes" id="UP000770015"/>
    </source>
</evidence>
<dbReference type="AlphaFoldDB" id="A0A9P8VMF3"/>
<keyword evidence="3" id="KW-1185">Reference proteome</keyword>
<evidence type="ECO:0000256" key="1">
    <source>
        <dbReference type="SAM" id="MobiDB-lite"/>
    </source>
</evidence>
<dbReference type="Proteomes" id="UP000770015">
    <property type="component" value="Unassembled WGS sequence"/>
</dbReference>
<comment type="caution">
    <text evidence="2">The sequence shown here is derived from an EMBL/GenBank/DDBJ whole genome shotgun (WGS) entry which is preliminary data.</text>
</comment>
<gene>
    <name evidence="2" type="ORF">F5X68DRAFT_2440</name>
</gene>
<sequence>MRKRGQEARGVEGRAGEKDVGPTLGRRTTSRAKERGSHHPVGRRPPSPQRGVCSHGHPGRYHGRECHGQEDFRGTAQGGRSLPTSKGGGGARGGGIKMTTTTTPALVRVNHCLGGVARRTLSLPMGLMPFGETKTGLGPLSVSSGEVSNSTSCEPYVDQFWALGAKGNETGSGGRLVCFRDIFRYLLFWRGPGQRLTTVPTACLSSVFLAHVQQPTGVREDDLLPAAAAAAAAAAVLAAQVARCLFSKHPTCLPVISAVVLSLMECSWPARPPASYMASLIGLATTMLGSLLPAQHPVEGPPVGAKAELTRTLQRLEMA</sequence>
<evidence type="ECO:0000313" key="2">
    <source>
        <dbReference type="EMBL" id="KAH6697138.1"/>
    </source>
</evidence>
<feature type="compositionally biased region" description="Gly residues" evidence="1">
    <location>
        <begin position="86"/>
        <end position="96"/>
    </location>
</feature>
<organism evidence="2 3">
    <name type="scientific">Plectosphaerella plurivora</name>
    <dbReference type="NCBI Taxonomy" id="936078"/>
    <lineage>
        <taxon>Eukaryota</taxon>
        <taxon>Fungi</taxon>
        <taxon>Dikarya</taxon>
        <taxon>Ascomycota</taxon>
        <taxon>Pezizomycotina</taxon>
        <taxon>Sordariomycetes</taxon>
        <taxon>Hypocreomycetidae</taxon>
        <taxon>Glomerellales</taxon>
        <taxon>Plectosphaerellaceae</taxon>
        <taxon>Plectosphaerella</taxon>
    </lineage>
</organism>
<reference evidence="2" key="1">
    <citation type="journal article" date="2021" name="Nat. Commun.">
        <title>Genetic determinants of endophytism in the Arabidopsis root mycobiome.</title>
        <authorList>
            <person name="Mesny F."/>
            <person name="Miyauchi S."/>
            <person name="Thiergart T."/>
            <person name="Pickel B."/>
            <person name="Atanasova L."/>
            <person name="Karlsson M."/>
            <person name="Huettel B."/>
            <person name="Barry K.W."/>
            <person name="Haridas S."/>
            <person name="Chen C."/>
            <person name="Bauer D."/>
            <person name="Andreopoulos W."/>
            <person name="Pangilinan J."/>
            <person name="LaButti K."/>
            <person name="Riley R."/>
            <person name="Lipzen A."/>
            <person name="Clum A."/>
            <person name="Drula E."/>
            <person name="Henrissat B."/>
            <person name="Kohler A."/>
            <person name="Grigoriev I.V."/>
            <person name="Martin F.M."/>
            <person name="Hacquard S."/>
        </authorList>
    </citation>
    <scope>NUCLEOTIDE SEQUENCE</scope>
    <source>
        <strain evidence="2">MPI-SDFR-AT-0117</strain>
    </source>
</reference>
<feature type="region of interest" description="Disordered" evidence="1">
    <location>
        <begin position="1"/>
        <end position="99"/>
    </location>
</feature>
<feature type="compositionally biased region" description="Basic and acidic residues" evidence="1">
    <location>
        <begin position="62"/>
        <end position="73"/>
    </location>
</feature>
<protein>
    <submittedName>
        <fullName evidence="2">Uncharacterized protein</fullName>
    </submittedName>
</protein>
<dbReference type="EMBL" id="JAGSXJ010000001">
    <property type="protein sequence ID" value="KAH6697138.1"/>
    <property type="molecule type" value="Genomic_DNA"/>
</dbReference>
<proteinExistence type="predicted"/>
<name>A0A9P8VMF3_9PEZI</name>